<comment type="caution">
    <text evidence="2">The sequence shown here is derived from an EMBL/GenBank/DDBJ whole genome shotgun (WGS) entry which is preliminary data.</text>
</comment>
<dbReference type="Gene3D" id="3.40.50.300">
    <property type="entry name" value="P-loop containing nucleotide triphosphate hydrolases"/>
    <property type="match status" value="1"/>
</dbReference>
<name>A0A401YYB5_9ACTN</name>
<organism evidence="2 3">
    <name type="scientific">Embleya hyalina</name>
    <dbReference type="NCBI Taxonomy" id="516124"/>
    <lineage>
        <taxon>Bacteria</taxon>
        <taxon>Bacillati</taxon>
        <taxon>Actinomycetota</taxon>
        <taxon>Actinomycetes</taxon>
        <taxon>Kitasatosporales</taxon>
        <taxon>Streptomycetaceae</taxon>
        <taxon>Embleya</taxon>
    </lineage>
</organism>
<proteinExistence type="predicted"/>
<accession>A0A401YYB5</accession>
<dbReference type="SUPFAM" id="SSF52540">
    <property type="entry name" value="P-loop containing nucleoside triphosphate hydrolases"/>
    <property type="match status" value="1"/>
</dbReference>
<dbReference type="InterPro" id="IPR004256">
    <property type="entry name" value="DUF234"/>
</dbReference>
<dbReference type="AlphaFoldDB" id="A0A401YYB5"/>
<dbReference type="OrthoDB" id="3209349at2"/>
<sequence length="475" mass="51705">MTEFIGRQPQLRRLDKMLRRVERQAGPGGRPGTALLMRGRRRVGKSRLVEEFVDRAGVPIVFFTASTRTTREEIDLFVAEAAASDLPGAALFTGAHPDGWDAALRLLAAALPTDGPSIVVFDEMPYLIEKDPAFEGTLQKLFDRELSRKPVLLIGIGSDLAVMEAMGTYGRPFYQRATEMVVPQLNPREVAAMLDLPAAEAFDAYLATGGLPLLCAEWEPGTDTAGYLATCLADPLSALVVSGERSLAAEFPTEAQARRVLEAIGSGERTFTNIARAAGDIPGASLTRALALLTHKRIVAAETPLSTKPANKDTRYRVTDPHLRLWLAFVGPHLAEIERGRGDRANRRLRASWSSWRGRAVEPVIREALALLPPERLPPGCETFGGYWTRTNDPEIDIVAADRAPIAKHVTAVGSIKWLEGPFDHRDLAALTVHRDRLPGAGPDTPLIAASRSGITTTQGIDYAYGPQDLLTAWE</sequence>
<dbReference type="Pfam" id="PF03008">
    <property type="entry name" value="DUF234"/>
    <property type="match status" value="1"/>
</dbReference>
<dbReference type="PANTHER" id="PTHR34704">
    <property type="entry name" value="ATPASE"/>
    <property type="match status" value="1"/>
</dbReference>
<evidence type="ECO:0000313" key="3">
    <source>
        <dbReference type="Proteomes" id="UP000286931"/>
    </source>
</evidence>
<protein>
    <submittedName>
        <fullName evidence="2">ATPase AAA</fullName>
    </submittedName>
</protein>
<dbReference type="PANTHER" id="PTHR34704:SF1">
    <property type="entry name" value="ATPASE"/>
    <property type="match status" value="1"/>
</dbReference>
<dbReference type="RefSeq" id="WP_126641421.1">
    <property type="nucleotide sequence ID" value="NZ_BIFH01000034.1"/>
</dbReference>
<dbReference type="EMBL" id="BIFH01000034">
    <property type="protein sequence ID" value="GCD99624.1"/>
    <property type="molecule type" value="Genomic_DNA"/>
</dbReference>
<feature type="domain" description="DUF234" evidence="1">
    <location>
        <begin position="326"/>
        <end position="419"/>
    </location>
</feature>
<evidence type="ECO:0000259" key="1">
    <source>
        <dbReference type="Pfam" id="PF03008"/>
    </source>
</evidence>
<gene>
    <name evidence="2" type="ORF">EHYA_07346</name>
</gene>
<dbReference type="InterPro" id="IPR027417">
    <property type="entry name" value="P-loop_NTPase"/>
</dbReference>
<dbReference type="Proteomes" id="UP000286931">
    <property type="component" value="Unassembled WGS sequence"/>
</dbReference>
<keyword evidence="3" id="KW-1185">Reference proteome</keyword>
<evidence type="ECO:0000313" key="2">
    <source>
        <dbReference type="EMBL" id="GCD99624.1"/>
    </source>
</evidence>
<reference evidence="2 3" key="1">
    <citation type="submission" date="2018-12" db="EMBL/GenBank/DDBJ databases">
        <title>Draft genome sequence of Embleya hyalina NBRC 13850T.</title>
        <authorList>
            <person name="Komaki H."/>
            <person name="Hosoyama A."/>
            <person name="Kimura A."/>
            <person name="Ichikawa N."/>
            <person name="Tamura T."/>
        </authorList>
    </citation>
    <scope>NUCLEOTIDE SEQUENCE [LARGE SCALE GENOMIC DNA]</scope>
    <source>
        <strain evidence="2 3">NBRC 13850</strain>
    </source>
</reference>